<keyword evidence="10" id="KW-0675">Receptor</keyword>
<reference evidence="10" key="1">
    <citation type="submission" date="2023-03" db="EMBL/GenBank/DDBJ databases">
        <authorList>
            <person name="Steffen K."/>
            <person name="Cardenas P."/>
        </authorList>
    </citation>
    <scope>NUCLEOTIDE SEQUENCE</scope>
</reference>
<evidence type="ECO:0000259" key="8">
    <source>
        <dbReference type="PROSITE" id="PS50221"/>
    </source>
</evidence>
<feature type="transmembrane region" description="Helical" evidence="7">
    <location>
        <begin position="126"/>
        <end position="153"/>
    </location>
</feature>
<dbReference type="GO" id="GO:0007166">
    <property type="term" value="P:cell surface receptor signaling pathway"/>
    <property type="evidence" value="ECO:0007669"/>
    <property type="project" value="InterPro"/>
</dbReference>
<accession>A0AA35REV2</accession>
<dbReference type="SMART" id="SM00303">
    <property type="entry name" value="GPS"/>
    <property type="match status" value="1"/>
</dbReference>
<keyword evidence="2 7" id="KW-0812">Transmembrane</keyword>
<dbReference type="PANTHER" id="PTHR12011:SF347">
    <property type="entry name" value="FI21270P1-RELATED"/>
    <property type="match status" value="1"/>
</dbReference>
<dbReference type="Gene3D" id="1.20.1070.10">
    <property type="entry name" value="Rhodopsin 7-helix transmembrane proteins"/>
    <property type="match status" value="1"/>
</dbReference>
<comment type="caution">
    <text evidence="10">The sequence shown here is derived from an EMBL/GenBank/DDBJ whole genome shotgun (WGS) entry which is preliminary data.</text>
</comment>
<feature type="region of interest" description="Disordered" evidence="6">
    <location>
        <begin position="533"/>
        <end position="675"/>
    </location>
</feature>
<dbReference type="InterPro" id="IPR000203">
    <property type="entry name" value="GPS"/>
</dbReference>
<feature type="transmembrane region" description="Helical" evidence="7">
    <location>
        <begin position="61"/>
        <end position="83"/>
    </location>
</feature>
<dbReference type="Pfam" id="PF00002">
    <property type="entry name" value="7tm_2"/>
    <property type="match status" value="1"/>
</dbReference>
<dbReference type="GO" id="GO:0005886">
    <property type="term" value="C:plasma membrane"/>
    <property type="evidence" value="ECO:0007669"/>
    <property type="project" value="TreeGrafter"/>
</dbReference>
<dbReference type="InterPro" id="IPR017981">
    <property type="entry name" value="GPCR_2-like_7TM"/>
</dbReference>
<dbReference type="Pfam" id="PF01825">
    <property type="entry name" value="GPS"/>
    <property type="match status" value="1"/>
</dbReference>
<dbReference type="Gene3D" id="2.60.220.50">
    <property type="match status" value="1"/>
</dbReference>
<feature type="region of interest" description="Disordered" evidence="6">
    <location>
        <begin position="801"/>
        <end position="897"/>
    </location>
</feature>
<feature type="region of interest" description="Disordered" evidence="6">
    <location>
        <begin position="358"/>
        <end position="390"/>
    </location>
</feature>
<evidence type="ECO:0000256" key="1">
    <source>
        <dbReference type="ARBA" id="ARBA00004141"/>
    </source>
</evidence>
<feature type="region of interest" description="Disordered" evidence="6">
    <location>
        <begin position="713"/>
        <end position="757"/>
    </location>
</feature>
<feature type="region of interest" description="Disordered" evidence="6">
    <location>
        <begin position="423"/>
        <end position="499"/>
    </location>
</feature>
<sequence>MMCFATCRDGWVEGGCEVIGGNATHTTCSCRHLSTFAVLLPSSSFLAVKGEGSGSDFHPGIFTYVCLSLSVFLLFLTTMALWIIRWSSGNVHSTVYKNLVLSLLLTSLAFLVGIDRTNSPVWCSVFAVFLDFLFVSALFWLLVVGVVTARLLLHPPPKSASCLATACLVAGLWTVPALMCVIPVGVVAMASSSFHQDFGYPHFCLVAPDMVLVLLTPIAILLLLVVVSMVVVVVLMKTQKSKRTPGSDSYNTTPGKIAASQNRTRRHLGIITVSLSLYLVTLGSGLLAIYGHAFPGPTSAILEIVFAISFTSLSGFMFVVLGLNKKVRSAILAKLEPKYQNSSLRAMADSNSFLTRLRVGGGGGEGRGGGGAGSLPRAPPTGRERGGHYQRQQRLLNEARMAARLSHEQGPTTSIDLFSMEAHPRTPHTSEPLYSRIAGDRPRGPTSTRTPPTSTPGPLPGTHRSSAHRTSGPRQPRPVLRPPRVAPPSSDADIETDSEVVVGRGRRAWYHVSASEFHEHEVVRPASVEISCTAHEGTPDTDDLSRMDPSGVSTIGQSDAEDGGRTRSSDDVAVGRREDEGRREGEGRWSRDSVEGSLCVLTSHSGSRERRLSLADVDPHRRYDQGDTRNSSDSPPEVAREGELDDIETRLSSPQPCADPMWYRRGSGCEETGDMPAVATDEETGQQTAVTASGIAALSSPQKSVTWADQELRRRGVNPRHSCESYTSSVSSRSIHLEPPSAASSHEGSPAPTLTPGYPGGFPVGVISMATPPMTSRRPVPEGVGGGAAAVVMFPHHYSTGSVPPLSSTSLLSSGSSSQQSGQGSSSVIATRLGPPTAQRGVAAGQSPGKSNRPSPPGDYHSNGPSSSGSSQASQHGRSRHLIRHNPDGSKTVQSLV</sequence>
<evidence type="ECO:0000256" key="7">
    <source>
        <dbReference type="SAM" id="Phobius"/>
    </source>
</evidence>
<dbReference type="InterPro" id="IPR057244">
    <property type="entry name" value="GAIN_B"/>
</dbReference>
<feature type="compositionally biased region" description="Pro residues" evidence="6">
    <location>
        <begin position="475"/>
        <end position="486"/>
    </location>
</feature>
<organism evidence="10 11">
    <name type="scientific">Geodia barretti</name>
    <name type="common">Barrett's horny sponge</name>
    <dbReference type="NCBI Taxonomy" id="519541"/>
    <lineage>
        <taxon>Eukaryota</taxon>
        <taxon>Metazoa</taxon>
        <taxon>Porifera</taxon>
        <taxon>Demospongiae</taxon>
        <taxon>Heteroscleromorpha</taxon>
        <taxon>Tetractinellida</taxon>
        <taxon>Astrophorina</taxon>
        <taxon>Geodiidae</taxon>
        <taxon>Geodia</taxon>
    </lineage>
</organism>
<dbReference type="SUPFAM" id="SSF81321">
    <property type="entry name" value="Family A G protein-coupled receptor-like"/>
    <property type="match status" value="1"/>
</dbReference>
<feature type="transmembrane region" description="Helical" evidence="7">
    <location>
        <begin position="268"/>
        <end position="294"/>
    </location>
</feature>
<feature type="transmembrane region" description="Helical" evidence="7">
    <location>
        <begin position="300"/>
        <end position="323"/>
    </location>
</feature>
<keyword evidence="11" id="KW-1185">Reference proteome</keyword>
<evidence type="ECO:0000256" key="3">
    <source>
        <dbReference type="ARBA" id="ARBA00022989"/>
    </source>
</evidence>
<keyword evidence="4 7" id="KW-0472">Membrane</keyword>
<feature type="compositionally biased region" description="Basic and acidic residues" evidence="6">
    <location>
        <begin position="562"/>
        <end position="594"/>
    </location>
</feature>
<keyword evidence="5" id="KW-1015">Disulfide bond</keyword>
<feature type="transmembrane region" description="Helical" evidence="7">
    <location>
        <begin position="95"/>
        <end position="114"/>
    </location>
</feature>
<dbReference type="PROSITE" id="PS50261">
    <property type="entry name" value="G_PROTEIN_RECEP_F2_4"/>
    <property type="match status" value="1"/>
</dbReference>
<gene>
    <name evidence="10" type="ORF">GBAR_LOCUS6731</name>
</gene>
<feature type="compositionally biased region" description="Gly residues" evidence="6">
    <location>
        <begin position="359"/>
        <end position="373"/>
    </location>
</feature>
<feature type="compositionally biased region" description="Basic and acidic residues" evidence="6">
    <location>
        <begin position="606"/>
        <end position="627"/>
    </location>
</feature>
<comment type="subcellular location">
    <subcellularLocation>
        <location evidence="1">Membrane</location>
        <topology evidence="1">Multi-pass membrane protein</topology>
    </subcellularLocation>
</comment>
<dbReference type="AlphaFoldDB" id="A0AA35REV2"/>
<feature type="domain" description="G-protein coupled receptors family 2 profile 2" evidence="9">
    <location>
        <begin position="59"/>
        <end position="326"/>
    </location>
</feature>
<dbReference type="PROSITE" id="PS50221">
    <property type="entry name" value="GAIN_B"/>
    <property type="match status" value="1"/>
</dbReference>
<evidence type="ECO:0000259" key="9">
    <source>
        <dbReference type="PROSITE" id="PS50261"/>
    </source>
</evidence>
<keyword evidence="3 7" id="KW-1133">Transmembrane helix</keyword>
<dbReference type="Proteomes" id="UP001174909">
    <property type="component" value="Unassembled WGS sequence"/>
</dbReference>
<dbReference type="GO" id="GO:0004930">
    <property type="term" value="F:G protein-coupled receptor activity"/>
    <property type="evidence" value="ECO:0007669"/>
    <property type="project" value="InterPro"/>
</dbReference>
<evidence type="ECO:0000256" key="5">
    <source>
        <dbReference type="ARBA" id="ARBA00023157"/>
    </source>
</evidence>
<feature type="domain" description="GAIN-B" evidence="8">
    <location>
        <begin position="1"/>
        <end position="46"/>
    </location>
</feature>
<feature type="compositionally biased region" description="Low complexity" evidence="6">
    <location>
        <begin position="866"/>
        <end position="876"/>
    </location>
</feature>
<protein>
    <submittedName>
        <fullName evidence="10">Adhesion G protein-coupled receptor L3</fullName>
    </submittedName>
</protein>
<feature type="compositionally biased region" description="Low complexity" evidence="6">
    <location>
        <begin position="801"/>
        <end position="828"/>
    </location>
</feature>
<proteinExistence type="predicted"/>
<dbReference type="PANTHER" id="PTHR12011">
    <property type="entry name" value="ADHESION G-PROTEIN COUPLED RECEPTOR"/>
    <property type="match status" value="1"/>
</dbReference>
<evidence type="ECO:0000256" key="4">
    <source>
        <dbReference type="ARBA" id="ARBA00023136"/>
    </source>
</evidence>
<evidence type="ECO:0000256" key="6">
    <source>
        <dbReference type="SAM" id="MobiDB-lite"/>
    </source>
</evidence>
<dbReference type="EMBL" id="CASHTH010001013">
    <property type="protein sequence ID" value="CAI8010183.1"/>
    <property type="molecule type" value="Genomic_DNA"/>
</dbReference>
<dbReference type="InterPro" id="IPR046338">
    <property type="entry name" value="GAIN_dom_sf"/>
</dbReference>
<feature type="compositionally biased region" description="Polar residues" evidence="6">
    <location>
        <begin position="724"/>
        <end position="734"/>
    </location>
</feature>
<dbReference type="InterPro" id="IPR000832">
    <property type="entry name" value="GPCR_2_secretin-like"/>
</dbReference>
<evidence type="ECO:0000313" key="11">
    <source>
        <dbReference type="Proteomes" id="UP001174909"/>
    </source>
</evidence>
<evidence type="ECO:0000313" key="10">
    <source>
        <dbReference type="EMBL" id="CAI8010183.1"/>
    </source>
</evidence>
<evidence type="ECO:0000256" key="2">
    <source>
        <dbReference type="ARBA" id="ARBA00022692"/>
    </source>
</evidence>
<feature type="transmembrane region" description="Helical" evidence="7">
    <location>
        <begin position="165"/>
        <end position="190"/>
    </location>
</feature>
<name>A0AA35REV2_GEOBA</name>
<feature type="transmembrane region" description="Helical" evidence="7">
    <location>
        <begin position="210"/>
        <end position="235"/>
    </location>
</feature>